<sequence>MTTGTPRPPLFTTTIRPGIHGLVTEQSARINSRQDNPVSTTLRPVKVYRPAQLLPAHNNVAYASQNNDDPTPSQSTATPIPAAVNREPLVAVRQPDGRNAVLIPLSHLQAGYVPILGMYPQHERQYEGSPNRQPAVVEVEQQQAVVRRLQVPVAPPLPVRVDQDGHIREATSRQPPPQYITPVAPTFITTSRYESMPVDEDVDNIRPPVSTRDLQRLLEQLIQRQSRLERIVTLTRRAPPPQPHQWEQHRFKQYRMLYPAPQFSNIHKDPVTDAYQQPEYVPELDSVRPVRRFARQKQIYPKDKENLNQQYLPSDVREMLLLKMLQLAINPALPLTEEDVQEIEEKRKGVGGARNVEILGEEDPEDDRVKIGQRFTN</sequence>
<dbReference type="AlphaFoldDB" id="A0A9P0PTA5"/>
<proteinExistence type="predicted"/>
<feature type="compositionally biased region" description="Polar residues" evidence="1">
    <location>
        <begin position="62"/>
        <end position="78"/>
    </location>
</feature>
<feature type="region of interest" description="Disordered" evidence="1">
    <location>
        <begin position="354"/>
        <end position="377"/>
    </location>
</feature>
<keyword evidence="3" id="KW-1185">Reference proteome</keyword>
<accession>A0A9P0PTA5</accession>
<evidence type="ECO:0000313" key="3">
    <source>
        <dbReference type="Proteomes" id="UP001152888"/>
    </source>
</evidence>
<protein>
    <submittedName>
        <fullName evidence="2">Uncharacterized protein</fullName>
    </submittedName>
</protein>
<dbReference type="Proteomes" id="UP001152888">
    <property type="component" value="Unassembled WGS sequence"/>
</dbReference>
<gene>
    <name evidence="2" type="ORF">ACAOBT_LOCUS23525</name>
</gene>
<evidence type="ECO:0000256" key="1">
    <source>
        <dbReference type="SAM" id="MobiDB-lite"/>
    </source>
</evidence>
<feature type="region of interest" description="Disordered" evidence="1">
    <location>
        <begin position="62"/>
        <end position="81"/>
    </location>
</feature>
<comment type="caution">
    <text evidence="2">The sequence shown here is derived from an EMBL/GenBank/DDBJ whole genome shotgun (WGS) entry which is preliminary data.</text>
</comment>
<name>A0A9P0PTA5_ACAOB</name>
<dbReference type="EMBL" id="CAKOFQ010007278">
    <property type="protein sequence ID" value="CAH1997076.1"/>
    <property type="molecule type" value="Genomic_DNA"/>
</dbReference>
<organism evidence="2 3">
    <name type="scientific">Acanthoscelides obtectus</name>
    <name type="common">Bean weevil</name>
    <name type="synonym">Bruchus obtectus</name>
    <dbReference type="NCBI Taxonomy" id="200917"/>
    <lineage>
        <taxon>Eukaryota</taxon>
        <taxon>Metazoa</taxon>
        <taxon>Ecdysozoa</taxon>
        <taxon>Arthropoda</taxon>
        <taxon>Hexapoda</taxon>
        <taxon>Insecta</taxon>
        <taxon>Pterygota</taxon>
        <taxon>Neoptera</taxon>
        <taxon>Endopterygota</taxon>
        <taxon>Coleoptera</taxon>
        <taxon>Polyphaga</taxon>
        <taxon>Cucujiformia</taxon>
        <taxon>Chrysomeloidea</taxon>
        <taxon>Chrysomelidae</taxon>
        <taxon>Bruchinae</taxon>
        <taxon>Bruchini</taxon>
        <taxon>Acanthoscelides</taxon>
    </lineage>
</organism>
<evidence type="ECO:0000313" key="2">
    <source>
        <dbReference type="EMBL" id="CAH1997076.1"/>
    </source>
</evidence>
<dbReference type="OrthoDB" id="6631236at2759"/>
<reference evidence="2" key="1">
    <citation type="submission" date="2022-03" db="EMBL/GenBank/DDBJ databases">
        <authorList>
            <person name="Sayadi A."/>
        </authorList>
    </citation>
    <scope>NUCLEOTIDE SEQUENCE</scope>
</reference>